<dbReference type="InterPro" id="IPR010255">
    <property type="entry name" value="Haem_peroxidase_sf"/>
</dbReference>
<evidence type="ECO:0000256" key="1">
    <source>
        <dbReference type="ARBA" id="ARBA00022559"/>
    </source>
</evidence>
<keyword evidence="1 3" id="KW-0575">Peroxidase</keyword>
<dbReference type="EMBL" id="KQ460416">
    <property type="protein sequence ID" value="KPJ14923.1"/>
    <property type="molecule type" value="Genomic_DNA"/>
</dbReference>
<gene>
    <name evidence="3" type="ORF">RR48_06845</name>
</gene>
<dbReference type="InterPro" id="IPR019791">
    <property type="entry name" value="Haem_peroxidase_animal"/>
</dbReference>
<dbReference type="GO" id="GO:0020037">
    <property type="term" value="F:heme binding"/>
    <property type="evidence" value="ECO:0007669"/>
    <property type="project" value="InterPro"/>
</dbReference>
<name>A0A194RAP6_PAPMA</name>
<dbReference type="Proteomes" id="UP000053240">
    <property type="component" value="Unassembled WGS sequence"/>
</dbReference>
<accession>A0A194RAP6</accession>
<evidence type="ECO:0000256" key="2">
    <source>
        <dbReference type="PIRSR" id="PIRSR619791-2"/>
    </source>
</evidence>
<dbReference type="SUPFAM" id="SSF48113">
    <property type="entry name" value="Heme-dependent peroxidases"/>
    <property type="match status" value="2"/>
</dbReference>
<keyword evidence="2" id="KW-0408">Iron</keyword>
<dbReference type="Gene3D" id="1.10.640.10">
    <property type="entry name" value="Haem peroxidase domain superfamily, animal type"/>
    <property type="match status" value="2"/>
</dbReference>
<keyword evidence="4" id="KW-1185">Reference proteome</keyword>
<protein>
    <submittedName>
        <fullName evidence="3">Peroxidase</fullName>
    </submittedName>
</protein>
<dbReference type="PROSITE" id="PS50292">
    <property type="entry name" value="PEROXIDASE_3"/>
    <property type="match status" value="2"/>
</dbReference>
<reference evidence="3 4" key="1">
    <citation type="journal article" date="2015" name="Nat. Commun.">
        <title>Outbred genome sequencing and CRISPR/Cas9 gene editing in butterflies.</title>
        <authorList>
            <person name="Li X."/>
            <person name="Fan D."/>
            <person name="Zhang W."/>
            <person name="Liu G."/>
            <person name="Zhang L."/>
            <person name="Zhao L."/>
            <person name="Fang X."/>
            <person name="Chen L."/>
            <person name="Dong Y."/>
            <person name="Chen Y."/>
            <person name="Ding Y."/>
            <person name="Zhao R."/>
            <person name="Feng M."/>
            <person name="Zhu Y."/>
            <person name="Feng Y."/>
            <person name="Jiang X."/>
            <person name="Zhu D."/>
            <person name="Xiang H."/>
            <person name="Feng X."/>
            <person name="Li S."/>
            <person name="Wang J."/>
            <person name="Zhang G."/>
            <person name="Kronforst M.R."/>
            <person name="Wang W."/>
        </authorList>
    </citation>
    <scope>NUCLEOTIDE SEQUENCE [LARGE SCALE GENOMIC DNA]</scope>
    <source>
        <strain evidence="3">Ya'a_city_454_Pm</strain>
        <tissue evidence="3">Whole body</tissue>
    </source>
</reference>
<organism evidence="3 4">
    <name type="scientific">Papilio machaon</name>
    <name type="common">Old World swallowtail butterfly</name>
    <dbReference type="NCBI Taxonomy" id="76193"/>
    <lineage>
        <taxon>Eukaryota</taxon>
        <taxon>Metazoa</taxon>
        <taxon>Ecdysozoa</taxon>
        <taxon>Arthropoda</taxon>
        <taxon>Hexapoda</taxon>
        <taxon>Insecta</taxon>
        <taxon>Pterygota</taxon>
        <taxon>Neoptera</taxon>
        <taxon>Endopterygota</taxon>
        <taxon>Lepidoptera</taxon>
        <taxon>Glossata</taxon>
        <taxon>Ditrysia</taxon>
        <taxon>Papilionoidea</taxon>
        <taxon>Papilionidae</taxon>
        <taxon>Papilioninae</taxon>
        <taxon>Papilio</taxon>
    </lineage>
</organism>
<dbReference type="InterPro" id="IPR037120">
    <property type="entry name" value="Haem_peroxidase_sf_animal"/>
</dbReference>
<keyword evidence="2" id="KW-0479">Metal-binding</keyword>
<dbReference type="PANTHER" id="PTHR11475">
    <property type="entry name" value="OXIDASE/PEROXIDASE"/>
    <property type="match status" value="1"/>
</dbReference>
<dbReference type="PANTHER" id="PTHR11475:SF86">
    <property type="entry name" value="PEROXIDASE"/>
    <property type="match status" value="1"/>
</dbReference>
<sequence>MFYFICLLIISGYVNYGLSVYYGSYSDFDKRESKSGGSLPLERFLRTTLVPMGKLSDQTFTTLSTNFLVFMTSDVLSLHDTVNYIAWKPYCCLPKGRSDRTCVPNMIPDDDPVHRFSDIRCLNMTRPESFQSIGCIKNDTVPERIITGTPSFDLSTVYGSNLKPLLEKGRLFQGGLLKYEVDNGRVWPPSIKTGLGVCLSNQRPQEKRCHDIPDKGANSLAGINLMTIWLWRQHNLIAKVLSKINPCWDDDKLFYTARDINIAIVLQIFYYELLPALFGHENLLKEGVISTAPGFRDFYNNELVPQISLEFPFVLRWFHTTQEGDMKLFDTDGNYLRKFPIVNFTIRTGFFGSEDNMDFVTQGNFRQSSAKLFDTEGNYLRKFPVVNFTIRTGFFGSEDNMDFVTQGNFRQGSAKFDYVVDPDIVNIGLGHHQRATDLLTNDLAKNRLFGFQPYVKYRELCFKQSFKTFDDLKQAIDPERVEMLRDVYQEVDDIDLLAGIWLEKAITGGHVPPTLSCIVVEQLLRVIRSDRHWYERPNRPNAFTYEQLLEIRKATVARLLCDVGDKVTHIQRRAFYRINNNNPMCSCKDIEFVNLWAWKDQTCGTDMQLSLDSLYDPASIFHTESCCHKVVGDIILHYFLTMSIKWKGLRSRLQYTFALLFVCVNSTFLVYDSYTGTPITQEELKRHDKRNTTFWCTSQFFSCNPHEGRRPDGSCNNLRYPTRGMSHTPPVRLLPPVFDKNYNPRLSKSGGNLPLARFLRKRLLMEGQVPDQKFTQLTAHFMLLLNGDILSFHDTVKYILWKPHCCSEKGKTDYACVPNKIPDNDPVHRFSDIRCLNMTRPESFQSVGCVNNDTNPERILSSTPAFDVSILYGNTMQKLLTKGRKFEGGLLKYEVENGKIWPPSVKGPVNLCLLNQKPYETRCHDTPEEGVNSVAGVNLSLIWFWRLHNHIATALGRINPCWDDDRLFYTARDIVIALQMQIFLYELLPAFVGKENLIKAGVISSHSGHRDSYNESLVPQISIEYMTVLRWFHTIQSGTVKMYDSQGFYLKQIPIANLTLRTGYYAIDNNIDYITQGAFRQASGKFDHAIDPELGESVLGPHQKASDTLTNDLAKNRYFGLQPYVKYLELCRRRSFKKFEDLLHVMDPERVEMLQEAYEHLEDVDFQAGLWLENFIEGGHVPVTFYCIVVEQMLRSMASDRHWYERPNRPNAFTLPQLKEIRKISIARVLCDVGDSVTRIQRHAFLRISPTNPLCGCNEIEGIDFWAWEDNTCSNDGSYHGPDYKPVICCDVTMLSPPVTFRLLKWRKVDCGGSFAHTKWRSVVSAYPSGLQAGYVNYGLSVYYESYSGTPVSLEEVKKHDKQNNTFWCINQIEPCVADEWRRVDGSCNNLFLMQCGTRLKRPISPLTSYRTQRELPATSVVHHVDWRARPFTAPNMSKEVGSNRPRVALTSGHGTGRLYLVPQERKVCKNWCRSERVNVNNYLNNKVIIQYIDRMIKMSEELIS</sequence>
<proteinExistence type="predicted"/>
<keyword evidence="2" id="KW-0349">Heme</keyword>
<dbReference type="Pfam" id="PF03098">
    <property type="entry name" value="An_peroxidase"/>
    <property type="match status" value="2"/>
</dbReference>
<feature type="binding site" description="axial binding residue" evidence="2">
    <location>
        <position position="1033"/>
    </location>
    <ligand>
        <name>heme b</name>
        <dbReference type="ChEBI" id="CHEBI:60344"/>
    </ligand>
    <ligandPart>
        <name>Fe</name>
        <dbReference type="ChEBI" id="CHEBI:18248"/>
    </ligandPart>
</feature>
<dbReference type="GO" id="GO:0006979">
    <property type="term" value="P:response to oxidative stress"/>
    <property type="evidence" value="ECO:0007669"/>
    <property type="project" value="InterPro"/>
</dbReference>
<dbReference type="InParanoid" id="A0A194RAP6"/>
<evidence type="ECO:0000313" key="4">
    <source>
        <dbReference type="Proteomes" id="UP000053240"/>
    </source>
</evidence>
<dbReference type="GO" id="GO:0046872">
    <property type="term" value="F:metal ion binding"/>
    <property type="evidence" value="ECO:0007669"/>
    <property type="project" value="UniProtKB-KW"/>
</dbReference>
<dbReference type="GO" id="GO:0004601">
    <property type="term" value="F:peroxidase activity"/>
    <property type="evidence" value="ECO:0007669"/>
    <property type="project" value="UniProtKB-KW"/>
</dbReference>
<evidence type="ECO:0000313" key="3">
    <source>
        <dbReference type="EMBL" id="KPJ14923.1"/>
    </source>
</evidence>
<dbReference type="PRINTS" id="PR00457">
    <property type="entry name" value="ANPEROXIDASE"/>
</dbReference>
<keyword evidence="1 3" id="KW-0560">Oxidoreductase</keyword>